<dbReference type="RefSeq" id="WP_192015025.1">
    <property type="nucleotide sequence ID" value="NZ_JACYTP010000002.1"/>
</dbReference>
<evidence type="ECO:0000259" key="1">
    <source>
        <dbReference type="Pfam" id="PF01609"/>
    </source>
</evidence>
<reference evidence="2 3" key="1">
    <citation type="submission" date="2020-09" db="EMBL/GenBank/DDBJ databases">
        <title>Photobacterium sp. CAU 1568 isolated from sand of Sido Beach.</title>
        <authorList>
            <person name="Kim W."/>
        </authorList>
    </citation>
    <scope>NUCLEOTIDE SEQUENCE [LARGE SCALE GENOMIC DNA]</scope>
    <source>
        <strain evidence="2 3">CAU 1568</strain>
    </source>
</reference>
<dbReference type="InterPro" id="IPR002559">
    <property type="entry name" value="Transposase_11"/>
</dbReference>
<dbReference type="PANTHER" id="PTHR30298">
    <property type="entry name" value="H REPEAT-ASSOCIATED PREDICTED TRANSPOSASE"/>
    <property type="match status" value="1"/>
</dbReference>
<evidence type="ECO:0000313" key="2">
    <source>
        <dbReference type="EMBL" id="MBD8512229.1"/>
    </source>
</evidence>
<dbReference type="InterPro" id="IPR051698">
    <property type="entry name" value="Transposase_11-like"/>
</dbReference>
<dbReference type="Pfam" id="PF01609">
    <property type="entry name" value="DDE_Tnp_1"/>
    <property type="match status" value="1"/>
</dbReference>
<gene>
    <name evidence="2" type="ORF">IFO68_05950</name>
</gene>
<dbReference type="PANTHER" id="PTHR30298:SF0">
    <property type="entry name" value="PROTEIN YBFL-RELATED"/>
    <property type="match status" value="1"/>
</dbReference>
<evidence type="ECO:0000313" key="3">
    <source>
        <dbReference type="Proteomes" id="UP000649768"/>
    </source>
</evidence>
<keyword evidence="3" id="KW-1185">Reference proteome</keyword>
<accession>A0ABR9BI49</accession>
<dbReference type="EMBL" id="JACYTP010000002">
    <property type="protein sequence ID" value="MBD8512229.1"/>
    <property type="molecule type" value="Genomic_DNA"/>
</dbReference>
<name>A0ABR9BI49_9GAMM</name>
<feature type="domain" description="Transposase IS4-like" evidence="1">
    <location>
        <begin position="36"/>
        <end position="103"/>
    </location>
</feature>
<feature type="non-terminal residue" evidence="2">
    <location>
        <position position="1"/>
    </location>
</feature>
<protein>
    <submittedName>
        <fullName evidence="2">ISAs1 family transposase</fullName>
    </submittedName>
</protein>
<dbReference type="InterPro" id="IPR047647">
    <property type="entry name" value="ISAs1_transpos"/>
</dbReference>
<dbReference type="Proteomes" id="UP000649768">
    <property type="component" value="Unassembled WGS sequence"/>
</dbReference>
<sequence>EYHVMSAQELTTDFPDWKGLQSVGVAIGYRIDSAGKESLEYRYYISSAVLTPERFANAVRGHWEIENRLHWVLDVTMNEDACQIYRGNAAELLAGVRHMALNMLRLETSKKASIRRKQKIAAMNIAYLEQVILAGIQGLDKK</sequence>
<proteinExistence type="predicted"/>
<dbReference type="NCBIfam" id="NF033564">
    <property type="entry name" value="transpos_ISAs1"/>
    <property type="match status" value="1"/>
</dbReference>
<comment type="caution">
    <text evidence="2">The sequence shown here is derived from an EMBL/GenBank/DDBJ whole genome shotgun (WGS) entry which is preliminary data.</text>
</comment>
<organism evidence="2 3">
    <name type="scientific">Photobacterium arenosum</name>
    <dbReference type="NCBI Taxonomy" id="2774143"/>
    <lineage>
        <taxon>Bacteria</taxon>
        <taxon>Pseudomonadati</taxon>
        <taxon>Pseudomonadota</taxon>
        <taxon>Gammaproteobacteria</taxon>
        <taxon>Vibrionales</taxon>
        <taxon>Vibrionaceae</taxon>
        <taxon>Photobacterium</taxon>
    </lineage>
</organism>